<gene>
    <name evidence="3" type="ORF">D9613_007448</name>
</gene>
<comment type="caution">
    <text evidence="3">The sequence shown here is derived from an EMBL/GenBank/DDBJ whole genome shotgun (WGS) entry which is preliminary data.</text>
</comment>
<protein>
    <recommendedName>
        <fullName evidence="1">Poly [ADP-ribose] polymerase</fullName>
        <shortName evidence="1">PARP</shortName>
        <ecNumber evidence="1">2.4.2.-</ecNumber>
    </recommendedName>
</protein>
<dbReference type="PANTHER" id="PTHR45740:SF2">
    <property type="entry name" value="POLY [ADP-RIBOSE] POLYMERASE"/>
    <property type="match status" value="1"/>
</dbReference>
<name>A0A8H4QPH4_9AGAR</name>
<dbReference type="AlphaFoldDB" id="A0A8H4QPH4"/>
<reference evidence="3 4" key="1">
    <citation type="submission" date="2019-12" db="EMBL/GenBank/DDBJ databases">
        <authorList>
            <person name="Floudas D."/>
            <person name="Bentzer J."/>
            <person name="Ahren D."/>
            <person name="Johansson T."/>
            <person name="Persson P."/>
            <person name="Tunlid A."/>
        </authorList>
    </citation>
    <scope>NUCLEOTIDE SEQUENCE [LARGE SCALE GENOMIC DNA]</scope>
    <source>
        <strain evidence="3 4">CBS 102.39</strain>
    </source>
</reference>
<evidence type="ECO:0000313" key="3">
    <source>
        <dbReference type="EMBL" id="KAF4614047.1"/>
    </source>
</evidence>
<keyword evidence="1" id="KW-0520">NAD</keyword>
<dbReference type="EMBL" id="JAACJL010000045">
    <property type="protein sequence ID" value="KAF4614047.1"/>
    <property type="molecule type" value="Genomic_DNA"/>
</dbReference>
<dbReference type="EC" id="2.4.2.-" evidence="1"/>
<dbReference type="SUPFAM" id="SSF56399">
    <property type="entry name" value="ADP-ribosylation"/>
    <property type="match status" value="1"/>
</dbReference>
<keyword evidence="1" id="KW-0328">Glycosyltransferase</keyword>
<keyword evidence="1" id="KW-0808">Transferase</keyword>
<dbReference type="InterPro" id="IPR012317">
    <property type="entry name" value="Poly(ADP-ribose)pol_cat_dom"/>
</dbReference>
<keyword evidence="4" id="KW-1185">Reference proteome</keyword>
<dbReference type="PANTHER" id="PTHR45740">
    <property type="entry name" value="POLY [ADP-RIBOSE] POLYMERASE"/>
    <property type="match status" value="1"/>
</dbReference>
<evidence type="ECO:0000259" key="2">
    <source>
        <dbReference type="PROSITE" id="PS51059"/>
    </source>
</evidence>
<sequence>MSTIIDEFSFDHPENKGYGKLKRLKPVFRGEPEFSTIENKFYKGWKHQKKAKPRVHAVFKILSPDATLKPYHRYRGRVLASPALRNRTKNPVNEQLLFHGTNRYCKLVEDSTRTRLCQSSKCYLCCVIRNSFDIKRCGTKNKFRRFGTGIYTTACSSKADDYTKNGDETTQLRVLLVSRVVVGNPYKLRENATSLTEPPCGHHSVIGEPGIDLNYEETVVYDNDAIRPAYLVVYGDRPESKSKFHSLITTLFKTPVAS</sequence>
<evidence type="ECO:0000313" key="4">
    <source>
        <dbReference type="Proteomes" id="UP000521872"/>
    </source>
</evidence>
<feature type="domain" description="PARP catalytic" evidence="2">
    <location>
        <begin position="12"/>
        <end position="243"/>
    </location>
</feature>
<dbReference type="GO" id="GO:0005634">
    <property type="term" value="C:nucleus"/>
    <property type="evidence" value="ECO:0007669"/>
    <property type="project" value="TreeGrafter"/>
</dbReference>
<proteinExistence type="predicted"/>
<accession>A0A8H4QPH4</accession>
<dbReference type="InterPro" id="IPR051712">
    <property type="entry name" value="ARTD-AVP"/>
</dbReference>
<dbReference type="PROSITE" id="PS51059">
    <property type="entry name" value="PARP_CATALYTIC"/>
    <property type="match status" value="1"/>
</dbReference>
<evidence type="ECO:0000256" key="1">
    <source>
        <dbReference type="RuleBase" id="RU362114"/>
    </source>
</evidence>
<dbReference type="Proteomes" id="UP000521872">
    <property type="component" value="Unassembled WGS sequence"/>
</dbReference>
<dbReference type="Gene3D" id="6.20.320.10">
    <property type="match status" value="1"/>
</dbReference>
<dbReference type="GO" id="GO:1990404">
    <property type="term" value="F:NAD+-protein mono-ADP-ribosyltransferase activity"/>
    <property type="evidence" value="ECO:0007669"/>
    <property type="project" value="TreeGrafter"/>
</dbReference>
<dbReference type="GO" id="GO:0003950">
    <property type="term" value="F:NAD+ poly-ADP-ribosyltransferase activity"/>
    <property type="evidence" value="ECO:0007669"/>
    <property type="project" value="UniProtKB-UniRule"/>
</dbReference>
<dbReference type="Pfam" id="PF00644">
    <property type="entry name" value="PARP"/>
    <property type="match status" value="1"/>
</dbReference>
<organism evidence="3 4">
    <name type="scientific">Agrocybe pediades</name>
    <dbReference type="NCBI Taxonomy" id="84607"/>
    <lineage>
        <taxon>Eukaryota</taxon>
        <taxon>Fungi</taxon>
        <taxon>Dikarya</taxon>
        <taxon>Basidiomycota</taxon>
        <taxon>Agaricomycotina</taxon>
        <taxon>Agaricomycetes</taxon>
        <taxon>Agaricomycetidae</taxon>
        <taxon>Agaricales</taxon>
        <taxon>Agaricineae</taxon>
        <taxon>Strophariaceae</taxon>
        <taxon>Agrocybe</taxon>
    </lineage>
</organism>
<dbReference type="Gene3D" id="3.90.228.10">
    <property type="match status" value="1"/>
</dbReference>